<evidence type="ECO:0000313" key="3">
    <source>
        <dbReference type="WBParaSite" id="ACOC_0001007601-mRNA-1"/>
    </source>
</evidence>
<protein>
    <submittedName>
        <fullName evidence="3">PRELI/MSF1 domain-containing protein</fullName>
    </submittedName>
</protein>
<reference evidence="3" key="1">
    <citation type="submission" date="2017-02" db="UniProtKB">
        <authorList>
            <consortium name="WormBaseParasite"/>
        </authorList>
    </citation>
    <scope>IDENTIFICATION</scope>
</reference>
<dbReference type="WBParaSite" id="ACOC_0001007601-mRNA-1">
    <property type="protein sequence ID" value="ACOC_0001007601-mRNA-1"/>
    <property type="gene ID" value="ACOC_0001007601"/>
</dbReference>
<dbReference type="EMBL" id="UYYA01004404">
    <property type="protein sequence ID" value="VDM61662.1"/>
    <property type="molecule type" value="Genomic_DNA"/>
</dbReference>
<evidence type="ECO:0000313" key="1">
    <source>
        <dbReference type="EMBL" id="VDM61662.1"/>
    </source>
</evidence>
<name>A0A0R3PVL1_ANGCS</name>
<accession>A0A0R3PVL1</accession>
<reference evidence="1 2" key="2">
    <citation type="submission" date="2018-11" db="EMBL/GenBank/DDBJ databases">
        <authorList>
            <consortium name="Pathogen Informatics"/>
        </authorList>
    </citation>
    <scope>NUCLEOTIDE SEQUENCE [LARGE SCALE GENOMIC DNA]</scope>
    <source>
        <strain evidence="1 2">Costa Rica</strain>
    </source>
</reference>
<organism evidence="3">
    <name type="scientific">Angiostrongylus costaricensis</name>
    <name type="common">Nematode worm</name>
    <dbReference type="NCBI Taxonomy" id="334426"/>
    <lineage>
        <taxon>Eukaryota</taxon>
        <taxon>Metazoa</taxon>
        <taxon>Ecdysozoa</taxon>
        <taxon>Nematoda</taxon>
        <taxon>Chromadorea</taxon>
        <taxon>Rhabditida</taxon>
        <taxon>Rhabditina</taxon>
        <taxon>Rhabditomorpha</taxon>
        <taxon>Strongyloidea</taxon>
        <taxon>Metastrongylidae</taxon>
        <taxon>Angiostrongylus</taxon>
    </lineage>
</organism>
<dbReference type="Proteomes" id="UP000267027">
    <property type="component" value="Unassembled WGS sequence"/>
</dbReference>
<proteinExistence type="predicted"/>
<gene>
    <name evidence="1" type="ORF">ACOC_LOCUS10077</name>
</gene>
<dbReference type="AlphaFoldDB" id="A0A0R3PVL1"/>
<evidence type="ECO:0000313" key="2">
    <source>
        <dbReference type="Proteomes" id="UP000267027"/>
    </source>
</evidence>
<sequence>MNITECSSYVYLDRKINMLNEFALGWSRSERAVWEAFKGIEDVVKRTKNTPLGAHLFDSTVLFALTYESRQKPGRCVSRMKGHSVLLNAQQKGRC</sequence>
<keyword evidence="2" id="KW-1185">Reference proteome</keyword>